<feature type="compositionally biased region" description="Low complexity" evidence="1">
    <location>
        <begin position="141"/>
        <end position="157"/>
    </location>
</feature>
<gene>
    <name evidence="2" type="ORF">DM02DRAFT_708873</name>
</gene>
<evidence type="ECO:0000313" key="3">
    <source>
        <dbReference type="Proteomes" id="UP000244855"/>
    </source>
</evidence>
<feature type="region of interest" description="Disordered" evidence="1">
    <location>
        <begin position="1"/>
        <end position="32"/>
    </location>
</feature>
<organism evidence="2 3">
    <name type="scientific">Periconia macrospinosa</name>
    <dbReference type="NCBI Taxonomy" id="97972"/>
    <lineage>
        <taxon>Eukaryota</taxon>
        <taxon>Fungi</taxon>
        <taxon>Dikarya</taxon>
        <taxon>Ascomycota</taxon>
        <taxon>Pezizomycotina</taxon>
        <taxon>Dothideomycetes</taxon>
        <taxon>Pleosporomycetidae</taxon>
        <taxon>Pleosporales</taxon>
        <taxon>Massarineae</taxon>
        <taxon>Periconiaceae</taxon>
        <taxon>Periconia</taxon>
    </lineage>
</organism>
<feature type="compositionally biased region" description="Low complexity" evidence="1">
    <location>
        <begin position="190"/>
        <end position="199"/>
    </location>
</feature>
<dbReference type="EMBL" id="KZ806071">
    <property type="protein sequence ID" value="PVH90845.1"/>
    <property type="molecule type" value="Genomic_DNA"/>
</dbReference>
<name>A0A2V1CYN7_9PLEO</name>
<proteinExistence type="predicted"/>
<accession>A0A2V1CYN7</accession>
<evidence type="ECO:0000256" key="1">
    <source>
        <dbReference type="SAM" id="MobiDB-lite"/>
    </source>
</evidence>
<feature type="compositionally biased region" description="Gly residues" evidence="1">
    <location>
        <begin position="229"/>
        <end position="238"/>
    </location>
</feature>
<dbReference type="Proteomes" id="UP000244855">
    <property type="component" value="Unassembled WGS sequence"/>
</dbReference>
<feature type="compositionally biased region" description="Low complexity" evidence="1">
    <location>
        <begin position="165"/>
        <end position="174"/>
    </location>
</feature>
<reference evidence="2 3" key="1">
    <citation type="journal article" date="2018" name="Sci. Rep.">
        <title>Comparative genomics provides insights into the lifestyle and reveals functional heterogeneity of dark septate endophytic fungi.</title>
        <authorList>
            <person name="Knapp D.G."/>
            <person name="Nemeth J.B."/>
            <person name="Barry K."/>
            <person name="Hainaut M."/>
            <person name="Henrissat B."/>
            <person name="Johnson J."/>
            <person name="Kuo A."/>
            <person name="Lim J.H.P."/>
            <person name="Lipzen A."/>
            <person name="Nolan M."/>
            <person name="Ohm R.A."/>
            <person name="Tamas L."/>
            <person name="Grigoriev I.V."/>
            <person name="Spatafora J.W."/>
            <person name="Nagy L.G."/>
            <person name="Kovacs G.M."/>
        </authorList>
    </citation>
    <scope>NUCLEOTIDE SEQUENCE [LARGE SCALE GENOMIC DNA]</scope>
    <source>
        <strain evidence="2 3">DSE2036</strain>
    </source>
</reference>
<evidence type="ECO:0000313" key="2">
    <source>
        <dbReference type="EMBL" id="PVH90845.1"/>
    </source>
</evidence>
<protein>
    <submittedName>
        <fullName evidence="2">Uncharacterized protein</fullName>
    </submittedName>
</protein>
<dbReference type="AlphaFoldDB" id="A0A2V1CYN7"/>
<feature type="region of interest" description="Disordered" evidence="1">
    <location>
        <begin position="120"/>
        <end position="330"/>
    </location>
</feature>
<feature type="compositionally biased region" description="Basic and acidic residues" evidence="1">
    <location>
        <begin position="275"/>
        <end position="290"/>
    </location>
</feature>
<feature type="compositionally biased region" description="Pro residues" evidence="1">
    <location>
        <begin position="200"/>
        <end position="211"/>
    </location>
</feature>
<keyword evidence="3" id="KW-1185">Reference proteome</keyword>
<sequence>MSATKQPPVSTGGAAASGAGGDGGGDDRRRFPPLKTHYKEAKTGEMFRALKTAGVRSSHTSCLRCLQRATDSHKRNWLTCSRECPWCGSTTAHPGKPCPIVMARANTDFWMSHAGLTNEEVRSLSRGEPAGQRNSHGGQGRSSMSSGEPNSSSRGGSFDFNSYTPAPAGYQPAASYPPPPPAFEYGGDGYQYSSPYGGYLPPPPPPPPPHSSPYGYGPSQPPAAEAGGRRGGQRGGQRGGRRSHNERSDRRNRRDRALFTQSGEYRPSGINVLRDTIRTRLTEEESKAESEPEEKEDVQTVDAGENGVKIENDQDQNTAAGEGSTAPTDPVAVIQRQIQELAGRASEMPADEFARQMYQLTSSLTALQKWQ</sequence>